<protein>
    <submittedName>
        <fullName evidence="2">DUF2190 domain-containing protein</fullName>
    </submittedName>
    <submittedName>
        <fullName evidence="1">DUF2190 family protein</fullName>
    </submittedName>
</protein>
<gene>
    <name evidence="2" type="ORF">BMT91_15985</name>
    <name evidence="1" type="ORF">D9D43_07435</name>
</gene>
<sequence>MTTQQVTLTMTVTASTALTQQRFVGADNGACKQGAVAVGVAQVDARAGDLTPVSVTGILAVETGAAVSRGALVQSDAKSRAVPQADSGKSCGIALDEAKAEGDIIRILRGV</sequence>
<comment type="caution">
    <text evidence="1">The sequence shown here is derived from an EMBL/GenBank/DDBJ whole genome shotgun (WGS) entry which is preliminary data.</text>
</comment>
<dbReference type="AlphaFoldDB" id="A0A0X5FJF9"/>
<accession>A0A0X5FJF9</accession>
<dbReference type="RefSeq" id="WP_021537387.1">
    <property type="nucleotide sequence ID" value="NZ_AP027520.1"/>
</dbReference>
<dbReference type="Pfam" id="PF09956">
    <property type="entry name" value="Phage_cement_2"/>
    <property type="match status" value="1"/>
</dbReference>
<dbReference type="EMBL" id="MPAF01000029">
    <property type="protein sequence ID" value="OOK26641.1"/>
    <property type="molecule type" value="Genomic_DNA"/>
</dbReference>
<evidence type="ECO:0000313" key="3">
    <source>
        <dbReference type="Proteomes" id="UP000188855"/>
    </source>
</evidence>
<evidence type="ECO:0000313" key="2">
    <source>
        <dbReference type="EMBL" id="OOK26641.1"/>
    </source>
</evidence>
<reference evidence="2 3" key="1">
    <citation type="submission" date="2016-10" db="EMBL/GenBank/DDBJ databases">
        <title>Whole genome sequences of antibiotic resistant commensal Escherichia coli from healthy Australian adults.</title>
        <authorList>
            <person name="Moran R.A."/>
            <person name="Anantham S."/>
            <person name="Nigro S.J."/>
            <person name="Holt K.E."/>
            <person name="Hall R.M."/>
        </authorList>
    </citation>
    <scope>NUCLEOTIDE SEQUENCE [LARGE SCALE GENOMIC DNA]</scope>
    <source>
        <strain evidence="2 3">2.3-R4</strain>
    </source>
</reference>
<dbReference type="EMBL" id="RNLZ01000010">
    <property type="protein sequence ID" value="MGE13426.1"/>
    <property type="molecule type" value="Genomic_DNA"/>
</dbReference>
<name>A0A0X5FJF9_ECOLX</name>
<dbReference type="InterPro" id="IPR011231">
    <property type="entry name" value="Phage_VT1-Sakai_H0018"/>
</dbReference>
<evidence type="ECO:0000313" key="4">
    <source>
        <dbReference type="Proteomes" id="UP000272336"/>
    </source>
</evidence>
<evidence type="ECO:0000313" key="1">
    <source>
        <dbReference type="EMBL" id="MGE13426.1"/>
    </source>
</evidence>
<dbReference type="Proteomes" id="UP000188855">
    <property type="component" value="Unassembled WGS sequence"/>
</dbReference>
<dbReference type="Proteomes" id="UP000272336">
    <property type="component" value="Unassembled WGS sequence"/>
</dbReference>
<proteinExistence type="predicted"/>
<reference evidence="1 4" key="2">
    <citation type="submission" date="2018-10" db="EMBL/GenBank/DDBJ databases">
        <authorList>
            <consortium name="NARMS: The National Antimicrobial Resistance Monitoring System"/>
        </authorList>
    </citation>
    <scope>NUCLEOTIDE SEQUENCE [LARGE SCALE GENOMIC DNA]</scope>
    <source>
        <strain evidence="1 4">CVM N17EC0060</strain>
    </source>
</reference>
<organism evidence="1 4">
    <name type="scientific">Escherichia coli</name>
    <dbReference type="NCBI Taxonomy" id="562"/>
    <lineage>
        <taxon>Bacteria</taxon>
        <taxon>Pseudomonadati</taxon>
        <taxon>Pseudomonadota</taxon>
        <taxon>Gammaproteobacteria</taxon>
        <taxon>Enterobacterales</taxon>
        <taxon>Enterobacteriaceae</taxon>
        <taxon>Escherichia</taxon>
    </lineage>
</organism>